<dbReference type="Pfam" id="PF05016">
    <property type="entry name" value="ParE_toxin"/>
    <property type="match status" value="1"/>
</dbReference>
<dbReference type="EMBL" id="JAAKZF010000064">
    <property type="protein sequence ID" value="NGO54766.1"/>
    <property type="molecule type" value="Genomic_DNA"/>
</dbReference>
<evidence type="ECO:0000313" key="2">
    <source>
        <dbReference type="EMBL" id="NGO54766.1"/>
    </source>
</evidence>
<dbReference type="AlphaFoldDB" id="A0A6G4WKM3"/>
<accession>A0A6G4WKM3</accession>
<dbReference type="Proteomes" id="UP001642900">
    <property type="component" value="Unassembled WGS sequence"/>
</dbReference>
<comment type="caution">
    <text evidence="2">The sequence shown here is derived from an EMBL/GenBank/DDBJ whole genome shotgun (WGS) entry which is preliminary data.</text>
</comment>
<sequence length="94" mass="10575">MAPDVVFRKRASADLANLFDYLNALNPSAAQSYVAAVRSACLALSDFPERARRYDDRPQPRRFLPLRGRSTAVIARIIDGRRNMEAILRTARSP</sequence>
<dbReference type="Gene3D" id="3.30.2310.20">
    <property type="entry name" value="RelE-like"/>
    <property type="match status" value="1"/>
</dbReference>
<keyword evidence="1" id="KW-1277">Toxin-antitoxin system</keyword>
<reference evidence="2 3" key="1">
    <citation type="submission" date="2020-02" db="EMBL/GenBank/DDBJ databases">
        <title>Genome sequence of strain CCNWXJ40-4.</title>
        <authorList>
            <person name="Gao J."/>
            <person name="Sun J."/>
        </authorList>
    </citation>
    <scope>NUCLEOTIDE SEQUENCE [LARGE SCALE GENOMIC DNA]</scope>
    <source>
        <strain evidence="2 3">CCNWXJ 40-4</strain>
    </source>
</reference>
<protein>
    <submittedName>
        <fullName evidence="2">Type II toxin-antitoxin system RelE/ParE family toxin</fullName>
    </submittedName>
</protein>
<name>A0A6G4WKM3_9HYPH</name>
<proteinExistence type="predicted"/>
<dbReference type="InterPro" id="IPR007712">
    <property type="entry name" value="RelE/ParE_toxin"/>
</dbReference>
<dbReference type="InterPro" id="IPR035093">
    <property type="entry name" value="RelE/ParE_toxin_dom_sf"/>
</dbReference>
<organism evidence="2 3">
    <name type="scientific">Allomesorhizobium camelthorni</name>
    <dbReference type="NCBI Taxonomy" id="475069"/>
    <lineage>
        <taxon>Bacteria</taxon>
        <taxon>Pseudomonadati</taxon>
        <taxon>Pseudomonadota</taxon>
        <taxon>Alphaproteobacteria</taxon>
        <taxon>Hyphomicrobiales</taxon>
        <taxon>Phyllobacteriaceae</taxon>
        <taxon>Allomesorhizobium</taxon>
    </lineage>
</organism>
<evidence type="ECO:0000313" key="3">
    <source>
        <dbReference type="Proteomes" id="UP001642900"/>
    </source>
</evidence>
<keyword evidence="3" id="KW-1185">Reference proteome</keyword>
<evidence type="ECO:0000256" key="1">
    <source>
        <dbReference type="ARBA" id="ARBA00022649"/>
    </source>
</evidence>
<gene>
    <name evidence="2" type="ORF">G6N73_27215</name>
</gene>
<dbReference type="RefSeq" id="WP_165033100.1">
    <property type="nucleotide sequence ID" value="NZ_JAAKZF010000064.1"/>
</dbReference>